<dbReference type="PANTHER" id="PTHR42760">
    <property type="entry name" value="SHORT-CHAIN DEHYDROGENASES/REDUCTASES FAMILY MEMBER"/>
    <property type="match status" value="1"/>
</dbReference>
<dbReference type="AlphaFoldDB" id="A0A094QB11"/>
<sequence>MNTSSESAAKLAFVTGGSRGLGFEVARGLARTGISSVLIAKDSARLESAAIQLRAEFPGITFETSACDLEDQAQTRKTAEDLLSKYGAPFALVLAHGVMSEKMSKTLRTTDAEWRRVMAINLDSVFTLVNVIGAPMTEARDGRRIAIFSACLGRMSGPGNAGGLAPYRISKAGVNAFVRNLAHETGLGARGFYVDAICPNHSRTDMGGADAPRSAEEGAECAVWLATREFNAGDTTGVLWEDRQIVEW</sequence>
<keyword evidence="2" id="KW-0560">Oxidoreductase</keyword>
<evidence type="ECO:0000313" key="4">
    <source>
        <dbReference type="EMBL" id="KGA20582.1"/>
    </source>
</evidence>
<name>A0A094QB11_9ZZZZ</name>
<dbReference type="Pfam" id="PF00106">
    <property type="entry name" value="adh_short"/>
    <property type="match status" value="1"/>
</dbReference>
<reference evidence="4" key="1">
    <citation type="submission" date="2014-05" db="EMBL/GenBank/DDBJ databases">
        <title>Key roles for freshwater Actinobacteria revealed by deep metagenomic sequencing.</title>
        <authorList>
            <person name="Ghai R."/>
            <person name="Mizuno C.M."/>
            <person name="Picazo A."/>
            <person name="Camacho A."/>
            <person name="Rodriguez-Valera F."/>
        </authorList>
    </citation>
    <scope>NUCLEOTIDE SEQUENCE</scope>
</reference>
<dbReference type="Gene3D" id="3.40.50.720">
    <property type="entry name" value="NAD(P)-binding Rossmann-like Domain"/>
    <property type="match status" value="1"/>
</dbReference>
<dbReference type="SMART" id="SM00822">
    <property type="entry name" value="PKS_KR"/>
    <property type="match status" value="1"/>
</dbReference>
<gene>
    <name evidence="4" type="ORF">GM50_1050</name>
</gene>
<proteinExistence type="inferred from homology"/>
<evidence type="ECO:0000256" key="2">
    <source>
        <dbReference type="ARBA" id="ARBA00023002"/>
    </source>
</evidence>
<organism evidence="4">
    <name type="scientific">freshwater metagenome</name>
    <dbReference type="NCBI Taxonomy" id="449393"/>
    <lineage>
        <taxon>unclassified sequences</taxon>
        <taxon>metagenomes</taxon>
        <taxon>ecological metagenomes</taxon>
    </lineage>
</organism>
<dbReference type="GO" id="GO:0016616">
    <property type="term" value="F:oxidoreductase activity, acting on the CH-OH group of donors, NAD or NADP as acceptor"/>
    <property type="evidence" value="ECO:0007669"/>
    <property type="project" value="TreeGrafter"/>
</dbReference>
<dbReference type="SUPFAM" id="SSF51735">
    <property type="entry name" value="NAD(P)-binding Rossmann-fold domains"/>
    <property type="match status" value="1"/>
</dbReference>
<dbReference type="InterPro" id="IPR002347">
    <property type="entry name" value="SDR_fam"/>
</dbReference>
<accession>A0A094QB11</accession>
<evidence type="ECO:0000259" key="3">
    <source>
        <dbReference type="SMART" id="SM00822"/>
    </source>
</evidence>
<dbReference type="InterPro" id="IPR036291">
    <property type="entry name" value="NAD(P)-bd_dom_sf"/>
</dbReference>
<comment type="similarity">
    <text evidence="1">Belongs to the short-chain dehydrogenases/reductases (SDR) family.</text>
</comment>
<dbReference type="InterPro" id="IPR057326">
    <property type="entry name" value="KR_dom"/>
</dbReference>
<comment type="caution">
    <text evidence="4">The sequence shown here is derived from an EMBL/GenBank/DDBJ whole genome shotgun (WGS) entry which is preliminary data.</text>
</comment>
<protein>
    <recommendedName>
        <fullName evidence="3">Ketoreductase domain-containing protein</fullName>
    </recommendedName>
</protein>
<feature type="domain" description="Ketoreductase" evidence="3">
    <location>
        <begin position="10"/>
        <end position="200"/>
    </location>
</feature>
<dbReference type="EMBL" id="JNSK01000002">
    <property type="protein sequence ID" value="KGA20582.1"/>
    <property type="molecule type" value="Genomic_DNA"/>
</dbReference>
<dbReference type="PANTHER" id="PTHR42760:SF133">
    <property type="entry name" value="3-OXOACYL-[ACYL-CARRIER-PROTEIN] REDUCTASE"/>
    <property type="match status" value="1"/>
</dbReference>
<evidence type="ECO:0000256" key="1">
    <source>
        <dbReference type="ARBA" id="ARBA00006484"/>
    </source>
</evidence>
<dbReference type="PRINTS" id="PR00081">
    <property type="entry name" value="GDHRDH"/>
</dbReference>